<sequence length="303" mass="33239">MFGFHGVYKPLAIALGIVTPNFGAGERQGELVRAWEQESSLTGFIDGTPGTDGGQLRDDLRLALRRTLDKGRCDVAPTGRAVHKLAQNLDPDGAGKLERQVLRTAFEGGPELRSELALLLIPTLDVGNLSESDVVADLIGSASPRLREVLDAVVAYEAFARTLDACFRTLCYLSNAIQPTPLKFDSLSSDQTFVDAANTLPAMHRRAVRALAPLEPTFKFDVRFADFAETHTPAALAEVVRSHHETIQKSKPPLGKRSWFEPYQDGWLVRPGYGATVRPTIDGPFIHPIRVNALRRFLRDSGL</sequence>
<dbReference type="KEGG" id="rhs:A3Q41_04831"/>
<evidence type="ECO:0000313" key="2">
    <source>
        <dbReference type="Proteomes" id="UP000076038"/>
    </source>
</evidence>
<name>A0A143QSE2_RHOFA</name>
<evidence type="ECO:0000313" key="1">
    <source>
        <dbReference type="EMBL" id="AMY26093.1"/>
    </source>
</evidence>
<proteinExistence type="predicted"/>
<reference evidence="2" key="2">
    <citation type="submission" date="2016-04" db="EMBL/GenBank/DDBJ databases">
        <title>Complete Genome and Plasmid Sequences for Rhodococcus fascians D188 and Draft Sequences for Rhodococcus spp. Isolates PBTS 1 and PBTS 2.</title>
        <authorList>
            <person name="Stamer R."/>
            <person name="Vereecke D."/>
            <person name="Zhang Y."/>
            <person name="Schilkey F."/>
            <person name="Devitt N."/>
            <person name="Randall J."/>
        </authorList>
    </citation>
    <scope>NUCLEOTIDE SEQUENCE [LARGE SCALE GENOMIC DNA]</scope>
    <source>
        <strain evidence="2">PBTS2</strain>
    </source>
</reference>
<protein>
    <submittedName>
        <fullName evidence="1">Uncharacterized protein</fullName>
    </submittedName>
</protein>
<organism evidence="1 2">
    <name type="scientific">Rhodococcoides fascians</name>
    <name type="common">Rhodococcus fascians</name>
    <dbReference type="NCBI Taxonomy" id="1828"/>
    <lineage>
        <taxon>Bacteria</taxon>
        <taxon>Bacillati</taxon>
        <taxon>Actinomycetota</taxon>
        <taxon>Actinomycetes</taxon>
        <taxon>Mycobacteriales</taxon>
        <taxon>Nocardiaceae</taxon>
        <taxon>Rhodococcoides</taxon>
    </lineage>
</organism>
<dbReference type="EMBL" id="CP015220">
    <property type="protein sequence ID" value="AMY26093.1"/>
    <property type="molecule type" value="Genomic_DNA"/>
</dbReference>
<dbReference type="AlphaFoldDB" id="A0A143QSE2"/>
<gene>
    <name evidence="1" type="ORF">A3Q41_04831</name>
</gene>
<dbReference type="PATRIC" id="fig|1653479.3.peg.4889"/>
<accession>A0A143QSE2</accession>
<dbReference type="OrthoDB" id="4485826at2"/>
<dbReference type="Proteomes" id="UP000076038">
    <property type="component" value="Chromosome"/>
</dbReference>
<keyword evidence="2" id="KW-1185">Reference proteome</keyword>
<dbReference type="RefSeq" id="WP_063216811.1">
    <property type="nucleotide sequence ID" value="NZ_CP015220.1"/>
</dbReference>
<reference evidence="1 2" key="1">
    <citation type="journal article" date="2016" name="Genome Announc.">
        <title>Complete Genome and Plasmid Sequences for Rhodococcus fascians D188 and Draft Sequences for Rhodococcus Isolates PBTS 1 and PBTS 2.</title>
        <authorList>
            <person name="Stamler R.A."/>
            <person name="Vereecke D."/>
            <person name="Zhang Y."/>
            <person name="Schilkey F."/>
            <person name="Devitt N."/>
            <person name="Randall J.J."/>
        </authorList>
    </citation>
    <scope>NUCLEOTIDE SEQUENCE [LARGE SCALE GENOMIC DNA]</scope>
    <source>
        <strain evidence="1 2">PBTS2</strain>
    </source>
</reference>